<evidence type="ECO:0000256" key="9">
    <source>
        <dbReference type="ARBA" id="ARBA00030144"/>
    </source>
</evidence>
<feature type="domain" description="Sm" evidence="11">
    <location>
        <begin position="8"/>
        <end position="77"/>
    </location>
</feature>
<evidence type="ECO:0000259" key="11">
    <source>
        <dbReference type="PROSITE" id="PS52002"/>
    </source>
</evidence>
<comment type="subcellular location">
    <subcellularLocation>
        <location evidence="1 10">Nucleus</location>
    </subcellularLocation>
</comment>
<dbReference type="InterPro" id="IPR047575">
    <property type="entry name" value="Sm"/>
</dbReference>
<dbReference type="InterPro" id="IPR034100">
    <property type="entry name" value="Sm_F"/>
</dbReference>
<dbReference type="PANTHER" id="PTHR11021">
    <property type="entry name" value="SMALL NUCLEAR RIBONUCLEOPROTEIN F SNRNP-F"/>
    <property type="match status" value="1"/>
</dbReference>
<dbReference type="Pfam" id="PF01423">
    <property type="entry name" value="LSM"/>
    <property type="match status" value="1"/>
</dbReference>
<dbReference type="GeneID" id="90541114"/>
<dbReference type="InterPro" id="IPR010920">
    <property type="entry name" value="LSM_dom_sf"/>
</dbReference>
<dbReference type="RefSeq" id="XP_065329443.1">
    <property type="nucleotide sequence ID" value="XM_065473371.1"/>
</dbReference>
<gene>
    <name evidence="12" type="ORF">VNE69_04124</name>
</gene>
<dbReference type="PANTHER" id="PTHR11021:SF0">
    <property type="entry name" value="SMALL NUCLEAR RIBONUCLEOPROTEIN F"/>
    <property type="match status" value="1"/>
</dbReference>
<evidence type="ECO:0000256" key="3">
    <source>
        <dbReference type="ARBA" id="ARBA00022664"/>
    </source>
</evidence>
<evidence type="ECO:0000256" key="7">
    <source>
        <dbReference type="ARBA" id="ARBA00023242"/>
    </source>
</evidence>
<dbReference type="SMART" id="SM00651">
    <property type="entry name" value="Sm"/>
    <property type="match status" value="1"/>
</dbReference>
<dbReference type="Proteomes" id="UP001334084">
    <property type="component" value="Chromosome 4"/>
</dbReference>
<comment type="similarity">
    <text evidence="2 10">Belongs to the snRNP Sm proteins family. SmF/LSm6 subfamily.</text>
</comment>
<keyword evidence="6 10" id="KW-0508">mRNA splicing</keyword>
<reference evidence="12" key="1">
    <citation type="journal article" date="2024" name="BMC Genomics">
        <title>Functional annotation of a divergent genome using sequence and structure-based similarity.</title>
        <authorList>
            <person name="Svedberg D."/>
            <person name="Winiger R.R."/>
            <person name="Berg A."/>
            <person name="Sharma H."/>
            <person name="Tellgren-Roth C."/>
            <person name="Debrunner-Vossbrinck B.A."/>
            <person name="Vossbrinck C.R."/>
            <person name="Barandun J."/>
        </authorList>
    </citation>
    <scope>NUCLEOTIDE SEQUENCE</scope>
    <source>
        <strain evidence="12">Illinois isolate</strain>
    </source>
</reference>
<evidence type="ECO:0000256" key="6">
    <source>
        <dbReference type="ARBA" id="ARBA00023187"/>
    </source>
</evidence>
<evidence type="ECO:0000256" key="8">
    <source>
        <dbReference type="ARBA" id="ARBA00023274"/>
    </source>
</evidence>
<keyword evidence="4 10" id="KW-0747">Spliceosome</keyword>
<dbReference type="Gene3D" id="2.30.30.100">
    <property type="match status" value="1"/>
</dbReference>
<dbReference type="GO" id="GO:0034715">
    <property type="term" value="C:pICln-Sm protein complex"/>
    <property type="evidence" value="ECO:0007669"/>
    <property type="project" value="TreeGrafter"/>
</dbReference>
<protein>
    <recommendedName>
        <fullName evidence="9">Sm protein F</fullName>
    </recommendedName>
</protein>
<evidence type="ECO:0000256" key="4">
    <source>
        <dbReference type="ARBA" id="ARBA00022728"/>
    </source>
</evidence>
<proteinExistence type="inferred from homology"/>
<dbReference type="GO" id="GO:0003723">
    <property type="term" value="F:RNA binding"/>
    <property type="evidence" value="ECO:0007669"/>
    <property type="project" value="UniProtKB-UniRule"/>
</dbReference>
<keyword evidence="7 10" id="KW-0539">Nucleus</keyword>
<organism evidence="12 13">
    <name type="scientific">Vairimorpha necatrix</name>
    <dbReference type="NCBI Taxonomy" id="6039"/>
    <lineage>
        <taxon>Eukaryota</taxon>
        <taxon>Fungi</taxon>
        <taxon>Fungi incertae sedis</taxon>
        <taxon>Microsporidia</taxon>
        <taxon>Nosematidae</taxon>
        <taxon>Vairimorpha</taxon>
    </lineage>
</organism>
<dbReference type="InterPro" id="IPR016487">
    <property type="entry name" value="Lsm6/sSmF"/>
</dbReference>
<dbReference type="AlphaFoldDB" id="A0AAX4JBR7"/>
<dbReference type="GO" id="GO:0005685">
    <property type="term" value="C:U1 snRNP"/>
    <property type="evidence" value="ECO:0007669"/>
    <property type="project" value="TreeGrafter"/>
</dbReference>
<dbReference type="PIRSF" id="PIRSF006609">
    <property type="entry name" value="snRNP_SmF"/>
    <property type="match status" value="1"/>
</dbReference>
<dbReference type="KEGG" id="vnx:VNE69_04124"/>
<dbReference type="CDD" id="cd01722">
    <property type="entry name" value="Sm_F"/>
    <property type="match status" value="1"/>
</dbReference>
<sequence>MPDQDLENPKQFLTRLTNKKVRVFFKWGQYYEGLLMEYDKYFNFVLADCKEVDFDNVSELGRVFIRCNNVKMIQEYK</sequence>
<evidence type="ECO:0000256" key="2">
    <source>
        <dbReference type="ARBA" id="ARBA00007927"/>
    </source>
</evidence>
<keyword evidence="5 10" id="KW-0694">RNA-binding</keyword>
<evidence type="ECO:0000256" key="10">
    <source>
        <dbReference type="PIRNR" id="PIRNR006609"/>
    </source>
</evidence>
<evidence type="ECO:0000313" key="13">
    <source>
        <dbReference type="Proteomes" id="UP001334084"/>
    </source>
</evidence>
<evidence type="ECO:0000256" key="1">
    <source>
        <dbReference type="ARBA" id="ARBA00004123"/>
    </source>
</evidence>
<dbReference type="GO" id="GO:0000398">
    <property type="term" value="P:mRNA splicing, via spliceosome"/>
    <property type="evidence" value="ECO:0007669"/>
    <property type="project" value="InterPro"/>
</dbReference>
<dbReference type="PROSITE" id="PS52002">
    <property type="entry name" value="SM"/>
    <property type="match status" value="1"/>
</dbReference>
<accession>A0AAX4JBR7</accession>
<keyword evidence="8 10" id="KW-0687">Ribonucleoprotein</keyword>
<keyword evidence="3 10" id="KW-0507">mRNA processing</keyword>
<name>A0AAX4JBR7_9MICR</name>
<keyword evidence="13" id="KW-1185">Reference proteome</keyword>
<dbReference type="SUPFAM" id="SSF50182">
    <property type="entry name" value="Sm-like ribonucleoproteins"/>
    <property type="match status" value="1"/>
</dbReference>
<evidence type="ECO:0000256" key="5">
    <source>
        <dbReference type="ARBA" id="ARBA00022884"/>
    </source>
</evidence>
<dbReference type="EMBL" id="CP142729">
    <property type="protein sequence ID" value="WUR03298.1"/>
    <property type="molecule type" value="Genomic_DNA"/>
</dbReference>
<evidence type="ECO:0000313" key="12">
    <source>
        <dbReference type="EMBL" id="WUR03298.1"/>
    </source>
</evidence>
<dbReference type="GO" id="GO:0071013">
    <property type="term" value="C:catalytic step 2 spliceosome"/>
    <property type="evidence" value="ECO:0007669"/>
    <property type="project" value="TreeGrafter"/>
</dbReference>
<dbReference type="InterPro" id="IPR001163">
    <property type="entry name" value="Sm_dom_euk/arc"/>
</dbReference>